<name>A0A5M8RIU3_9BACI</name>
<gene>
    <name evidence="1" type="ORF">DX927_23345</name>
</gene>
<dbReference type="AlphaFoldDB" id="A0A5M8RIU3"/>
<dbReference type="EMBL" id="QSND01000007">
    <property type="protein sequence ID" value="KAA6446983.1"/>
    <property type="molecule type" value="Genomic_DNA"/>
</dbReference>
<accession>A0A5M8RIU3</accession>
<proteinExistence type="predicted"/>
<evidence type="ECO:0000313" key="1">
    <source>
        <dbReference type="EMBL" id="KAA6446983.1"/>
    </source>
</evidence>
<dbReference type="RefSeq" id="WP_150150060.1">
    <property type="nucleotide sequence ID" value="NZ_QSND01000007.1"/>
</dbReference>
<organism evidence="1 2">
    <name type="scientific">Bacillus swezeyi</name>
    <dbReference type="NCBI Taxonomy" id="1925020"/>
    <lineage>
        <taxon>Bacteria</taxon>
        <taxon>Bacillati</taxon>
        <taxon>Bacillota</taxon>
        <taxon>Bacilli</taxon>
        <taxon>Bacillales</taxon>
        <taxon>Bacillaceae</taxon>
        <taxon>Bacillus</taxon>
    </lineage>
</organism>
<dbReference type="Proteomes" id="UP000324326">
    <property type="component" value="Unassembled WGS sequence"/>
</dbReference>
<protein>
    <submittedName>
        <fullName evidence="1">Uncharacterized protein</fullName>
    </submittedName>
</protein>
<reference evidence="1 2" key="1">
    <citation type="submission" date="2018-08" db="EMBL/GenBank/DDBJ databases">
        <title>Bacillus phenotypic plasticity.</title>
        <authorList>
            <person name="Hurtado E."/>
        </authorList>
    </citation>
    <scope>NUCLEOTIDE SEQUENCE [LARGE SCALE GENOMIC DNA]</scope>
    <source>
        <strain evidence="1 2">427</strain>
    </source>
</reference>
<sequence>MEEHKNHITTVTKWDEYAKQNDLPSAAQLIHAFVSWSNLKTELGLSKSSNKGYPFTKEELIQIAIDHSEHFTTIRKWNEYARDHQLPRHMSYVNAFGGWNEAKKEMELKITEDKKAPTYTKEQLRRILEENQRYFINQSTWNKHAKNNKLPYYLTIRKHFSYDEIVKITNTKKNKGHTQKDLLEILIDHREFFFKSSLKKWDKYAREKYLPSSTTIYRAFKGWKNAKIELTRFIKESTN</sequence>
<comment type="caution">
    <text evidence="1">The sequence shown here is derived from an EMBL/GenBank/DDBJ whole genome shotgun (WGS) entry which is preliminary data.</text>
</comment>
<evidence type="ECO:0000313" key="2">
    <source>
        <dbReference type="Proteomes" id="UP000324326"/>
    </source>
</evidence>